<proteinExistence type="predicted"/>
<dbReference type="EMBL" id="BARW01015650">
    <property type="protein sequence ID" value="GAI97260.1"/>
    <property type="molecule type" value="Genomic_DNA"/>
</dbReference>
<gene>
    <name evidence="2" type="ORF">S12H4_27415</name>
</gene>
<name>X1UBL0_9ZZZZ</name>
<evidence type="ECO:0000313" key="2">
    <source>
        <dbReference type="EMBL" id="GAI97260.1"/>
    </source>
</evidence>
<protein>
    <submittedName>
        <fullName evidence="2">Uncharacterized protein</fullName>
    </submittedName>
</protein>
<reference evidence="2" key="1">
    <citation type="journal article" date="2014" name="Front. Microbiol.">
        <title>High frequency of phylogenetically diverse reductive dehalogenase-homologous genes in deep subseafloor sedimentary metagenomes.</title>
        <authorList>
            <person name="Kawai M."/>
            <person name="Futagami T."/>
            <person name="Toyoda A."/>
            <person name="Takaki Y."/>
            <person name="Nishi S."/>
            <person name="Hori S."/>
            <person name="Arai W."/>
            <person name="Tsubouchi T."/>
            <person name="Morono Y."/>
            <person name="Uchiyama I."/>
            <person name="Ito T."/>
            <person name="Fujiyama A."/>
            <person name="Inagaki F."/>
            <person name="Takami H."/>
        </authorList>
    </citation>
    <scope>NUCLEOTIDE SEQUENCE</scope>
    <source>
        <strain evidence="2">Expedition CK06-06</strain>
    </source>
</reference>
<accession>X1UBL0</accession>
<feature type="non-terminal residue" evidence="2">
    <location>
        <position position="1"/>
    </location>
</feature>
<sequence>GPETVSSMVIDKMTEEGGGYYTSTGQHIPKTTVYKVKVACQDSKTGHLVASLSKSSWDALRDGEQVELTYHAERILNVWPIGLAVDSINSQQVIFGGSSGFHGGGWDIFGSVLSLVLGMIPLSILIYQEYIKGSL</sequence>
<keyword evidence="1" id="KW-0812">Transmembrane</keyword>
<organism evidence="2">
    <name type="scientific">marine sediment metagenome</name>
    <dbReference type="NCBI Taxonomy" id="412755"/>
    <lineage>
        <taxon>unclassified sequences</taxon>
        <taxon>metagenomes</taxon>
        <taxon>ecological metagenomes</taxon>
    </lineage>
</organism>
<comment type="caution">
    <text evidence="2">The sequence shown here is derived from an EMBL/GenBank/DDBJ whole genome shotgun (WGS) entry which is preliminary data.</text>
</comment>
<dbReference type="AlphaFoldDB" id="X1UBL0"/>
<feature type="transmembrane region" description="Helical" evidence="1">
    <location>
        <begin position="108"/>
        <end position="127"/>
    </location>
</feature>
<evidence type="ECO:0000256" key="1">
    <source>
        <dbReference type="SAM" id="Phobius"/>
    </source>
</evidence>
<keyword evidence="1" id="KW-0472">Membrane</keyword>
<keyword evidence="1" id="KW-1133">Transmembrane helix</keyword>